<dbReference type="InterPro" id="IPR005844">
    <property type="entry name" value="A-D-PHexomutase_a/b/a-I"/>
</dbReference>
<accession>A0ABX7GYM0</accession>
<dbReference type="GO" id="GO:0004614">
    <property type="term" value="F:phosphoglucomutase activity"/>
    <property type="evidence" value="ECO:0007669"/>
    <property type="project" value="UniProtKB-EC"/>
</dbReference>
<dbReference type="EC" id="5.4.2.2" evidence="7"/>
<dbReference type="CDD" id="cd05801">
    <property type="entry name" value="PGM_like3"/>
    <property type="match status" value="1"/>
</dbReference>
<dbReference type="Pfam" id="PF02880">
    <property type="entry name" value="PGM_PMM_III"/>
    <property type="match status" value="1"/>
</dbReference>
<organism evidence="13 14">
    <name type="scientific">Dyella caseinilytica</name>
    <dbReference type="NCBI Taxonomy" id="1849581"/>
    <lineage>
        <taxon>Bacteria</taxon>
        <taxon>Pseudomonadati</taxon>
        <taxon>Pseudomonadota</taxon>
        <taxon>Gammaproteobacteria</taxon>
        <taxon>Lysobacterales</taxon>
        <taxon>Rhodanobacteraceae</taxon>
        <taxon>Dyella</taxon>
    </lineage>
</organism>
<dbReference type="InterPro" id="IPR036900">
    <property type="entry name" value="A-D-PHexomutase_C_sf"/>
</dbReference>
<dbReference type="Pfam" id="PF00408">
    <property type="entry name" value="PGM_PMM_IV"/>
    <property type="match status" value="1"/>
</dbReference>
<dbReference type="SUPFAM" id="SSF55957">
    <property type="entry name" value="Phosphoglucomutase, C-terminal domain"/>
    <property type="match status" value="1"/>
</dbReference>
<dbReference type="InterPro" id="IPR016066">
    <property type="entry name" value="A-D-PHexomutase_CS"/>
</dbReference>
<dbReference type="InterPro" id="IPR005846">
    <property type="entry name" value="A-D-PHexomutase_a/b/a-III"/>
</dbReference>
<gene>
    <name evidence="13" type="ORF">ISN74_09615</name>
</gene>
<comment type="similarity">
    <text evidence="2 8">Belongs to the phosphohexose mutase family.</text>
</comment>
<dbReference type="Proteomes" id="UP000663181">
    <property type="component" value="Chromosome"/>
</dbReference>
<protein>
    <recommendedName>
        <fullName evidence="7">Phosphoglucomutase</fullName>
        <ecNumber evidence="7">5.4.2.2</ecNumber>
    </recommendedName>
</protein>
<evidence type="ECO:0000313" key="13">
    <source>
        <dbReference type="EMBL" id="QRN55551.1"/>
    </source>
</evidence>
<evidence type="ECO:0000256" key="2">
    <source>
        <dbReference type="ARBA" id="ARBA00010231"/>
    </source>
</evidence>
<evidence type="ECO:0000259" key="10">
    <source>
        <dbReference type="Pfam" id="PF02878"/>
    </source>
</evidence>
<proteinExistence type="inferred from homology"/>
<evidence type="ECO:0000259" key="11">
    <source>
        <dbReference type="Pfam" id="PF02879"/>
    </source>
</evidence>
<dbReference type="InterPro" id="IPR016055">
    <property type="entry name" value="A-D-PHexomutase_a/b/a-I/II/III"/>
</dbReference>
<feature type="domain" description="Alpha-D-phosphohexomutase alpha/beta/alpha" evidence="11">
    <location>
        <begin position="213"/>
        <end position="317"/>
    </location>
</feature>
<feature type="domain" description="Alpha-D-phosphohexomutase alpha/beta/alpha" evidence="10">
    <location>
        <begin position="43"/>
        <end position="182"/>
    </location>
</feature>
<sequence length="552" mass="59862">MSTAINPLAGKPAPPSLLVDVSKLLDAYTELRPDPSLPAQQVAFGTSGHRGCSFDRSFNEWHVLAISQAICEYRKSRQIDGPLYIGIDTHALSQPAFESALEVLAANGVETMIASHAEFTPTPAVSHAILGYNHRRSTGWADGIVITPSHNPPDNGGFKYNPPSGGPADIDITGWIQDRANALMRGGLKEVRRMPFAQARHASTTHEFNFLDTYIGDLGGMIDFDLIRSAGIHMGVDPLGGAGVHYWAPIAERYKIDLTVVSEVVDPQFGFMTVDWDGKIRMDPSSSYAMQRLIGLRSKYDVAFACDTDHDRHGIVTRSSGLMEPNHYLSVLIDYLFHHRPQWSATAAVGKTLVSTALIDRVAKQLGRRLYEVPVGFKWFVDGLLDGSLGFGGEESAGASFLRRNGAVWTTDKDGLVPALLSAEITARHDGDPGECYRALVQALGEPLADRVEAPATPEQKARLSKLSPKQVQSATLAGEKVERVIDRAPGNDAPIGGIKVSTASGWFAARPSGTEDIYKIYAESFRDDAHLQLILQEAQQIVDAALKGDAP</sequence>
<dbReference type="InterPro" id="IPR005843">
    <property type="entry name" value="A-D-PHexomutase_C"/>
</dbReference>
<dbReference type="NCBIfam" id="TIGR01132">
    <property type="entry name" value="pgm"/>
    <property type="match status" value="1"/>
</dbReference>
<feature type="domain" description="Alpha-D-phosphohexomutase alpha/beta/alpha" evidence="12">
    <location>
        <begin position="325"/>
        <end position="442"/>
    </location>
</feature>
<dbReference type="InterPro" id="IPR005845">
    <property type="entry name" value="A-D-PHexomutase_a/b/a-II"/>
</dbReference>
<keyword evidence="6 13" id="KW-0413">Isomerase</keyword>
<evidence type="ECO:0000313" key="14">
    <source>
        <dbReference type="Proteomes" id="UP000663181"/>
    </source>
</evidence>
<evidence type="ECO:0000259" key="12">
    <source>
        <dbReference type="Pfam" id="PF02880"/>
    </source>
</evidence>
<evidence type="ECO:0000259" key="9">
    <source>
        <dbReference type="Pfam" id="PF00408"/>
    </source>
</evidence>
<dbReference type="Gene3D" id="3.30.310.50">
    <property type="entry name" value="Alpha-D-phosphohexomutase, C-terminal domain"/>
    <property type="match status" value="1"/>
</dbReference>
<dbReference type="PANTHER" id="PTHR45745">
    <property type="entry name" value="PHOSPHOMANNOMUTASE 45A"/>
    <property type="match status" value="1"/>
</dbReference>
<dbReference type="SUPFAM" id="SSF53738">
    <property type="entry name" value="Phosphoglucomutase, first 3 domains"/>
    <property type="match status" value="3"/>
</dbReference>
<dbReference type="Pfam" id="PF02878">
    <property type="entry name" value="PGM_PMM_I"/>
    <property type="match status" value="1"/>
</dbReference>
<keyword evidence="14" id="KW-1185">Reference proteome</keyword>
<keyword evidence="4 8" id="KW-0479">Metal-binding</keyword>
<keyword evidence="5 8" id="KW-0460">Magnesium</keyword>
<evidence type="ECO:0000256" key="3">
    <source>
        <dbReference type="ARBA" id="ARBA00022553"/>
    </source>
</evidence>
<dbReference type="EMBL" id="CP064030">
    <property type="protein sequence ID" value="QRN55551.1"/>
    <property type="molecule type" value="Genomic_DNA"/>
</dbReference>
<feature type="domain" description="Alpha-D-phosphohexomutase C-terminal" evidence="9">
    <location>
        <begin position="488"/>
        <end position="538"/>
    </location>
</feature>
<reference evidence="13 14" key="1">
    <citation type="submission" date="2020-10" db="EMBL/GenBank/DDBJ databases">
        <title>Phylogeny of dyella-like bacteria.</title>
        <authorList>
            <person name="Fu J."/>
        </authorList>
    </citation>
    <scope>NUCLEOTIDE SEQUENCE [LARGE SCALE GENOMIC DNA]</scope>
    <source>
        <strain evidence="13 14">DHOB09</strain>
    </source>
</reference>
<comment type="cofactor">
    <cofactor evidence="1">
        <name>Mg(2+)</name>
        <dbReference type="ChEBI" id="CHEBI:18420"/>
    </cofactor>
</comment>
<keyword evidence="3" id="KW-0597">Phosphoprotein</keyword>
<dbReference type="InterPro" id="IPR005852">
    <property type="entry name" value="PGM_a-D-Glc-sp"/>
</dbReference>
<dbReference type="PANTHER" id="PTHR45745:SF1">
    <property type="entry name" value="PHOSPHOGLUCOMUTASE 2B-RELATED"/>
    <property type="match status" value="1"/>
</dbReference>
<dbReference type="RefSeq" id="WP_188799117.1">
    <property type="nucleotide sequence ID" value="NZ_BMIZ01000001.1"/>
</dbReference>
<dbReference type="Gene3D" id="3.40.120.10">
    <property type="entry name" value="Alpha-D-Glucose-1,6-Bisphosphate, subunit A, domain 3"/>
    <property type="match status" value="3"/>
</dbReference>
<evidence type="ECO:0000256" key="5">
    <source>
        <dbReference type="ARBA" id="ARBA00022842"/>
    </source>
</evidence>
<evidence type="ECO:0000256" key="8">
    <source>
        <dbReference type="RuleBase" id="RU004326"/>
    </source>
</evidence>
<name>A0ABX7GYM0_9GAMM</name>
<dbReference type="Pfam" id="PF02879">
    <property type="entry name" value="PGM_PMM_II"/>
    <property type="match status" value="1"/>
</dbReference>
<evidence type="ECO:0000256" key="1">
    <source>
        <dbReference type="ARBA" id="ARBA00001946"/>
    </source>
</evidence>
<evidence type="ECO:0000256" key="7">
    <source>
        <dbReference type="NCBIfam" id="TIGR01132"/>
    </source>
</evidence>
<dbReference type="PROSITE" id="PS00710">
    <property type="entry name" value="PGM_PMM"/>
    <property type="match status" value="1"/>
</dbReference>
<evidence type="ECO:0000256" key="6">
    <source>
        <dbReference type="ARBA" id="ARBA00023235"/>
    </source>
</evidence>
<evidence type="ECO:0000256" key="4">
    <source>
        <dbReference type="ARBA" id="ARBA00022723"/>
    </source>
</evidence>